<dbReference type="SMART" id="SM01043">
    <property type="entry name" value="BTAD"/>
    <property type="match status" value="1"/>
</dbReference>
<gene>
    <name evidence="9" type="ORF">AOZ06_38625</name>
</gene>
<dbReference type="STRING" id="860235.AOZ06_38625"/>
<dbReference type="Pfam" id="PF00196">
    <property type="entry name" value="GerE"/>
    <property type="match status" value="1"/>
</dbReference>
<dbReference type="PROSITE" id="PS51755">
    <property type="entry name" value="OMPR_PHOB"/>
    <property type="match status" value="1"/>
</dbReference>
<feature type="domain" description="HTH luxR-type" evidence="7">
    <location>
        <begin position="1149"/>
        <end position="1214"/>
    </location>
</feature>
<dbReference type="KEGG" id="kphy:AOZ06_38625"/>
<evidence type="ECO:0000256" key="6">
    <source>
        <dbReference type="SAM" id="MobiDB-lite"/>
    </source>
</evidence>
<keyword evidence="10" id="KW-1185">Reference proteome</keyword>
<protein>
    <recommendedName>
        <fullName evidence="11">OmpR/PhoB-type domain-containing protein</fullName>
    </recommendedName>
</protein>
<evidence type="ECO:0000256" key="4">
    <source>
        <dbReference type="ARBA" id="ARBA00023163"/>
    </source>
</evidence>
<comment type="similarity">
    <text evidence="1">Belongs to the AfsR/DnrI/RedD regulatory family.</text>
</comment>
<dbReference type="InterPro" id="IPR000792">
    <property type="entry name" value="Tscrpt_reg_LuxR_C"/>
</dbReference>
<dbReference type="EMBL" id="CP012752">
    <property type="protein sequence ID" value="ALG12002.1"/>
    <property type="molecule type" value="Genomic_DNA"/>
</dbReference>
<dbReference type="AlphaFoldDB" id="A0A0N9IBW0"/>
<dbReference type="GO" id="GO:0006355">
    <property type="term" value="P:regulation of DNA-templated transcription"/>
    <property type="evidence" value="ECO:0007669"/>
    <property type="project" value="InterPro"/>
</dbReference>
<dbReference type="InterPro" id="IPR036388">
    <property type="entry name" value="WH-like_DNA-bd_sf"/>
</dbReference>
<dbReference type="Gene3D" id="3.40.50.300">
    <property type="entry name" value="P-loop containing nucleotide triphosphate hydrolases"/>
    <property type="match status" value="1"/>
</dbReference>
<dbReference type="SMART" id="SM00421">
    <property type="entry name" value="HTH_LUXR"/>
    <property type="match status" value="1"/>
</dbReference>
<dbReference type="InterPro" id="IPR027417">
    <property type="entry name" value="P-loop_NTPase"/>
</dbReference>
<dbReference type="SUPFAM" id="SSF46894">
    <property type="entry name" value="C-terminal effector domain of the bipartite response regulators"/>
    <property type="match status" value="2"/>
</dbReference>
<dbReference type="Gene3D" id="1.10.10.10">
    <property type="entry name" value="Winged helix-like DNA-binding domain superfamily/Winged helix DNA-binding domain"/>
    <property type="match status" value="2"/>
</dbReference>
<reference evidence="9 10" key="1">
    <citation type="submission" date="2015-07" db="EMBL/GenBank/DDBJ databases">
        <title>Genome sequencing of Kibdelosporangium phytohabitans.</title>
        <authorList>
            <person name="Qin S."/>
            <person name="Xing K."/>
        </authorList>
    </citation>
    <scope>NUCLEOTIDE SEQUENCE [LARGE SCALE GENOMIC DNA]</scope>
    <source>
        <strain evidence="9 10">KLBMP1111</strain>
    </source>
</reference>
<dbReference type="SUPFAM" id="SSF52540">
    <property type="entry name" value="P-loop containing nucleoside triphosphate hydrolases"/>
    <property type="match status" value="1"/>
</dbReference>
<dbReference type="Gene3D" id="1.25.40.10">
    <property type="entry name" value="Tetratricopeptide repeat domain"/>
    <property type="match status" value="2"/>
</dbReference>
<dbReference type="Pfam" id="PF00486">
    <property type="entry name" value="Trans_reg_C"/>
    <property type="match status" value="1"/>
</dbReference>
<sequence>MASRWGADNHMEQGDSMATTGVDLRRRRVPSLGTRSLRSLSLRVQLLGPVRAWSGDDEIRLGNGGRSAVFSVLAMNANETVSRADLIDGLWGERPPAKAVGMLHTYIHDLRRALDPDRGKRADSTVLVTVQTSYSLQLLDEQFDERRFTAHHEQAQRHWAAGDLGAAVDALDAALALWRGGALHGVPGPFAQVQRARLDESRITAVERRGALLLLQGGHERVTSELTELVAEAPLRETARGLLMVALNQAGRRAEAVELYRDTERTLIDEQGIEPSPVLRRIHEDITAGRPVPPDAISAGIWTPRPVAESVVTLPETARPAPPPSLVGRHGEIEWLHSLLHDLHSGRGACVGIEGAQGIGKTALIAGAFAEPGDTYALVWGSLSDGADQLVQLIEQMSAVQPVVFVVDDIHSVSDDSELLTWHRLAHLTQQVPLLLVGVFRTLPHPARLRSAISATGGRVRTIGPLAADDVVLLAQRHLKAPCGPRLRELLGAAAGNPAFVCELLDTLTAAQALSVTDGGVDVSPDRQVEPDDVLTYLTRKRLGVLTPGAQNVLRWAALLGTRFDLGELAAVMGKSAADLVTAVDEAIVSGTVEDEGQGFAFRDCVLPRVLLEERPAETRAALHREAAEALAEAGVPAERVAAQLRATDQTDAWVVRWVLDNVDAVAARSQATAFELLDHIIAGVTANEEHHNAIALCRVRLAFRLGQRPRAEAEAVLARTGDAELRWLLANLDYQAGAAEKAAAHLRAAERDSTVPKYWRARYESLRAQFESGAEDLDVAEQATRTALRHATEKSDAKAALHAWRELWYFAILRRDHQAALAHAEAAMEVVQRNTSLSQWYLNVLEGRAIALQNLDRLEEATHALARMRYIGGRLQPPAGRPHVVTAVHEYWLGQWDEALAQLEVVTQNGDGQFHYPCAQSPLLHHGVAAMIAVHRGNTAELRAHLQAAQAYPVVTNRDRESSDYLVVARAFEAGIRLGPTAELDALAPVVDPDHGRATLRHQWLPRYVRLAMDLGDQCRVAEAVRVCEAEATREVSPARAHAALRWCRGLTDRAPDVLLDLARHFRAIGRSVEMAAVLVDAAAVLAEGKRTGLAKRTFANALTALGHLGAEADIDRATARMRELGVPATVGFGFGFGAVGVPPGRSAATGWGSLSDVERRVAELVVAGKAHPEIAAELALSRRDVQGHLSGAMRKLSVGSRAELAGRIREVAGKS</sequence>
<dbReference type="GO" id="GO:0003677">
    <property type="term" value="F:DNA binding"/>
    <property type="evidence" value="ECO:0007669"/>
    <property type="project" value="UniProtKB-UniRule"/>
</dbReference>
<name>A0A0N9IBW0_9PSEU</name>
<feature type="DNA-binding region" description="OmpR/PhoB-type" evidence="5">
    <location>
        <begin position="34"/>
        <end position="138"/>
    </location>
</feature>
<dbReference type="PROSITE" id="PS50043">
    <property type="entry name" value="HTH_LUXR_2"/>
    <property type="match status" value="1"/>
</dbReference>
<dbReference type="GO" id="GO:0000160">
    <property type="term" value="P:phosphorelay signal transduction system"/>
    <property type="evidence" value="ECO:0007669"/>
    <property type="project" value="InterPro"/>
</dbReference>
<keyword evidence="3 5" id="KW-0238">DNA-binding</keyword>
<dbReference type="InterPro" id="IPR051677">
    <property type="entry name" value="AfsR-DnrI-RedD_regulator"/>
</dbReference>
<dbReference type="CDD" id="cd15831">
    <property type="entry name" value="BTAD"/>
    <property type="match status" value="1"/>
</dbReference>
<dbReference type="OrthoDB" id="3645321at2"/>
<evidence type="ECO:0000256" key="1">
    <source>
        <dbReference type="ARBA" id="ARBA00005820"/>
    </source>
</evidence>
<dbReference type="InterPro" id="IPR001867">
    <property type="entry name" value="OmpR/PhoB-type_DNA-bd"/>
</dbReference>
<evidence type="ECO:0000313" key="9">
    <source>
        <dbReference type="EMBL" id="ALG12002.1"/>
    </source>
</evidence>
<evidence type="ECO:0000256" key="3">
    <source>
        <dbReference type="ARBA" id="ARBA00023125"/>
    </source>
</evidence>
<dbReference type="InterPro" id="IPR005158">
    <property type="entry name" value="BTAD"/>
</dbReference>
<feature type="region of interest" description="Disordered" evidence="6">
    <location>
        <begin position="1"/>
        <end position="23"/>
    </location>
</feature>
<feature type="domain" description="OmpR/PhoB-type" evidence="8">
    <location>
        <begin position="34"/>
        <end position="138"/>
    </location>
</feature>
<dbReference type="PANTHER" id="PTHR35807">
    <property type="entry name" value="TRANSCRIPTIONAL REGULATOR REDD-RELATED"/>
    <property type="match status" value="1"/>
</dbReference>
<keyword evidence="2" id="KW-0805">Transcription regulation</keyword>
<evidence type="ECO:0000256" key="2">
    <source>
        <dbReference type="ARBA" id="ARBA00023015"/>
    </source>
</evidence>
<dbReference type="PANTHER" id="PTHR35807:SF1">
    <property type="entry name" value="TRANSCRIPTIONAL REGULATOR REDD"/>
    <property type="match status" value="1"/>
</dbReference>
<evidence type="ECO:0000259" key="8">
    <source>
        <dbReference type="PROSITE" id="PS51755"/>
    </source>
</evidence>
<dbReference type="Pfam" id="PF03704">
    <property type="entry name" value="BTAD"/>
    <property type="match status" value="1"/>
</dbReference>
<dbReference type="SUPFAM" id="SSF48452">
    <property type="entry name" value="TPR-like"/>
    <property type="match status" value="1"/>
</dbReference>
<evidence type="ECO:0000313" key="10">
    <source>
        <dbReference type="Proteomes" id="UP000063699"/>
    </source>
</evidence>
<dbReference type="InterPro" id="IPR011990">
    <property type="entry name" value="TPR-like_helical_dom_sf"/>
</dbReference>
<evidence type="ECO:0008006" key="11">
    <source>
        <dbReference type="Google" id="ProtNLM"/>
    </source>
</evidence>
<proteinExistence type="inferred from homology"/>
<evidence type="ECO:0000259" key="7">
    <source>
        <dbReference type="PROSITE" id="PS50043"/>
    </source>
</evidence>
<dbReference type="CDD" id="cd06170">
    <property type="entry name" value="LuxR_C_like"/>
    <property type="match status" value="1"/>
</dbReference>
<keyword evidence="4" id="KW-0804">Transcription</keyword>
<organism evidence="9 10">
    <name type="scientific">Kibdelosporangium phytohabitans</name>
    <dbReference type="NCBI Taxonomy" id="860235"/>
    <lineage>
        <taxon>Bacteria</taxon>
        <taxon>Bacillati</taxon>
        <taxon>Actinomycetota</taxon>
        <taxon>Actinomycetes</taxon>
        <taxon>Pseudonocardiales</taxon>
        <taxon>Pseudonocardiaceae</taxon>
        <taxon>Kibdelosporangium</taxon>
    </lineage>
</organism>
<evidence type="ECO:0000256" key="5">
    <source>
        <dbReference type="PROSITE-ProRule" id="PRU01091"/>
    </source>
</evidence>
<dbReference type="Proteomes" id="UP000063699">
    <property type="component" value="Chromosome"/>
</dbReference>
<accession>A0A0N9IBW0</accession>
<dbReference type="InterPro" id="IPR016032">
    <property type="entry name" value="Sig_transdc_resp-reg_C-effctor"/>
</dbReference>
<dbReference type="SMART" id="SM00862">
    <property type="entry name" value="Trans_reg_C"/>
    <property type="match status" value="1"/>
</dbReference>